<evidence type="ECO:0000256" key="9">
    <source>
        <dbReference type="ARBA" id="ARBA00023242"/>
    </source>
</evidence>
<feature type="compositionally biased region" description="Basic residues" evidence="10">
    <location>
        <begin position="420"/>
        <end position="440"/>
    </location>
</feature>
<keyword evidence="6" id="KW-0378">Hydrolase</keyword>
<feature type="compositionally biased region" description="Acidic residues" evidence="10">
    <location>
        <begin position="1"/>
        <end position="20"/>
    </location>
</feature>
<dbReference type="InterPro" id="IPR003959">
    <property type="entry name" value="ATPase_AAA_core"/>
</dbReference>
<organism evidence="12 13">
    <name type="scientific">Ascosphaera apis ARSEF 7405</name>
    <dbReference type="NCBI Taxonomy" id="392613"/>
    <lineage>
        <taxon>Eukaryota</taxon>
        <taxon>Fungi</taxon>
        <taxon>Dikarya</taxon>
        <taxon>Ascomycota</taxon>
        <taxon>Pezizomycotina</taxon>
        <taxon>Eurotiomycetes</taxon>
        <taxon>Eurotiomycetidae</taxon>
        <taxon>Onygenales</taxon>
        <taxon>Ascosphaeraceae</taxon>
        <taxon>Ascosphaera</taxon>
    </lineage>
</organism>
<dbReference type="GO" id="GO:0016887">
    <property type="term" value="F:ATP hydrolysis activity"/>
    <property type="evidence" value="ECO:0007669"/>
    <property type="project" value="InterPro"/>
</dbReference>
<feature type="compositionally biased region" description="Low complexity" evidence="10">
    <location>
        <begin position="198"/>
        <end position="225"/>
    </location>
</feature>
<sequence>MEEAAGYEDSADEDYVDNDEAPTSRRRAHSAKSAKSSRGKRTPAKRPRSSRRRSINSDSDDDEDLEISMNESIEDDDEYVDDAPKNARGLKKRRAAIKTKYRETDNDELSEEGFEDQDEEEEEEEGERGQGNGGDDNHNDNDDDAEMLDVGAGGSDLEDQDGEDEDHPESIIIERKSLILSIPTTETGAIRGTARILSRTPATATRTASKTISAPPTIATPAPVTRSSARAASVDVNLDMLELTSSGRHSRPARQSTRSPERLRLKLLQPKEPEPILEEDEIISSQAPADDSLPGQGPVLENEILQFTQQSETAHLEALDTVPAGTQDQDQEQEQEQEQGQEKPATRRSRELQMLDQLPEDYVPESQHNNPDDDDDEPLLPNPRRSLRRRTQSVASSTQPTQLGTKRPAATAPATSVTPRKTRSSVRNLRPRSGRPSRSQKRGEEDDDFKPDEEGDDDDDDDESERSAPRGTQNNDESDQSPQRRLRPRGARGESFVDGEGEAQELAEEVANLAPSPRRRLRPQIHKISYETKTKPRRSATKKVDYRLFPSELPPIDDEDFEVAQNPTTTVSTTGGPRWKRQMFSTYGPFGGAGGGLPLFGDVGGMEALGGADSDSSDDEFGNRKKLGSAAGLPGLGAETVPGVAGTVANLGKIKDRQSMADNDPLGVDQNVNFDSVGGLQGHIDKLKEMVSLPLLYPEIFQKFHLVPPRGVLFHGPPGTGKTLLARALASSLSSEGKKVTFYMRKGADALSKWVGEAERQLRLLFEDARKNQPSIIFFDEIDGLAPVRSSKQEQIHASIVSTLLALMDGMDGRGQVIVIGATNRPDSVDPALRRPGRFDREFYFPLPNVEGRRAIIDIHTRGWQPPVPDDLKDKLAEITKGYGGADLRALCTEAALNAVQRRYPQIYRADKKLLIDPAQIHITPRDFMISTKNIVPSSERSSSSAAAPLPPTIEPLLKTTLLNFEKELDKRFPRNKTLTALEEAQYEQPTDQSFGTEILQQAFQTSRFHRPTMLIRALVGQGAHYIGAALLNHLEGVNIQSFDLPTLLGDSTRSPEATLVQLFAEVKRRKPSVIYLPDFARWEDALGSTVIATFNALLRSIKPSDPILLLGLLEQTQVTSSVTLRHRFGFVGRCEYHLSHPSDLERRSFFQTLVQYIRMAPSELQDPDFRKKRDLEALPLAPVEVEKKGPSKDDLKATKKKDRQTLNLLKIRIQPIMDQIKKNYRRFRTPAIDEHQITYLFEEENPNIITSDLPLEQRAEFRPFEKDTDKHGVHGLREVASGKFFYNLDITTIEKRLSNGYYKRPSDFLADIKRIAKDARQCGDYDRQIKGNELLANVEVDIGTMETTDPAFVAECENVYTRELEREKLARERAKLAEEEDSFAFRPQQEMNVPPQGNNEMLNEQHPGPIVLGESFDGSQRPVHASDFSTPTKAGGSSKPINGAQDLTQASFDISDSGHLANDHTNSTLSGFQADVQMSNHDESNSSNSGQTIAPKSFISWGAPPPVPYHGQRPATTGISQDSHQGSYGHDNSTGQAALKQDPSNQSKDSNQQPLLSDVRPTNSFSRTDPEPNFSLFPKLIPGDSRLPNTQAEENLPWSYQPTISPGGGRAYADFNNTSTDSMGTTKSFNISSFREYENVSTENSVPQSNQLVLGEDKLESLLEYLVVKTTAFDVEQLETVHAELVQCIWEKRGEWNRNHVIDAVHTKMEETYREIQLASQSQRDEVFT</sequence>
<evidence type="ECO:0000313" key="12">
    <source>
        <dbReference type="EMBL" id="KZZ93161.1"/>
    </source>
</evidence>
<evidence type="ECO:0000256" key="7">
    <source>
        <dbReference type="ARBA" id="ARBA00022840"/>
    </source>
</evidence>
<dbReference type="GO" id="GO:0045815">
    <property type="term" value="P:transcription initiation-coupled chromatin remodeling"/>
    <property type="evidence" value="ECO:0007669"/>
    <property type="project" value="TreeGrafter"/>
</dbReference>
<dbReference type="InterPro" id="IPR003593">
    <property type="entry name" value="AAA+_ATPase"/>
</dbReference>
<keyword evidence="8" id="KW-0103">Bromodomain</keyword>
<dbReference type="InterPro" id="IPR041569">
    <property type="entry name" value="AAA_lid_3"/>
</dbReference>
<dbReference type="InterPro" id="IPR001487">
    <property type="entry name" value="Bromodomain"/>
</dbReference>
<feature type="compositionally biased region" description="Polar residues" evidence="10">
    <location>
        <begin position="243"/>
        <end position="258"/>
    </location>
</feature>
<dbReference type="GO" id="GO:0005524">
    <property type="term" value="F:ATP binding"/>
    <property type="evidence" value="ECO:0007669"/>
    <property type="project" value="UniProtKB-KW"/>
</dbReference>
<feature type="region of interest" description="Disordered" evidence="10">
    <location>
        <begin position="1480"/>
        <end position="1627"/>
    </location>
</feature>
<evidence type="ECO:0000313" key="13">
    <source>
        <dbReference type="Proteomes" id="UP000242877"/>
    </source>
</evidence>
<name>A0A167ZVW3_9EURO</name>
<dbReference type="GO" id="GO:0042393">
    <property type="term" value="F:histone binding"/>
    <property type="evidence" value="ECO:0007669"/>
    <property type="project" value="UniProtKB-ARBA"/>
</dbReference>
<dbReference type="SMART" id="SM00382">
    <property type="entry name" value="AAA"/>
    <property type="match status" value="1"/>
</dbReference>
<dbReference type="SUPFAM" id="SSF52540">
    <property type="entry name" value="P-loop containing nucleoside triphosphate hydrolases"/>
    <property type="match status" value="2"/>
</dbReference>
<proteinExistence type="inferred from homology"/>
<evidence type="ECO:0000256" key="10">
    <source>
        <dbReference type="SAM" id="MobiDB-lite"/>
    </source>
</evidence>
<feature type="compositionally biased region" description="Polar residues" evidence="10">
    <location>
        <begin position="470"/>
        <end position="483"/>
    </location>
</feature>
<feature type="compositionally biased region" description="Polar residues" evidence="10">
    <location>
        <begin position="1480"/>
        <end position="1495"/>
    </location>
</feature>
<dbReference type="OrthoDB" id="5421at2759"/>
<feature type="compositionally biased region" description="Polar residues" evidence="10">
    <location>
        <begin position="1588"/>
        <end position="1605"/>
    </location>
</feature>
<feature type="region of interest" description="Disordered" evidence="10">
    <location>
        <begin position="191"/>
        <end position="226"/>
    </location>
</feature>
<feature type="compositionally biased region" description="Acidic residues" evidence="10">
    <location>
        <begin position="445"/>
        <end position="464"/>
    </location>
</feature>
<dbReference type="Pfam" id="PF17862">
    <property type="entry name" value="AAA_lid_3"/>
    <property type="match status" value="1"/>
</dbReference>
<dbReference type="FunFam" id="3.40.50.300:FF:000061">
    <property type="entry name" value="ATPase family, AAA domain-containing 2"/>
    <property type="match status" value="1"/>
</dbReference>
<dbReference type="VEuPathDB" id="FungiDB:AAP_02627"/>
<feature type="compositionally biased region" description="Acidic residues" evidence="10">
    <location>
        <begin position="58"/>
        <end position="81"/>
    </location>
</feature>
<dbReference type="GO" id="GO:0005634">
    <property type="term" value="C:nucleus"/>
    <property type="evidence" value="ECO:0007669"/>
    <property type="project" value="UniProtKB-SubCell"/>
</dbReference>
<keyword evidence="7" id="KW-0067">ATP-binding</keyword>
<evidence type="ECO:0000256" key="3">
    <source>
        <dbReference type="ARBA" id="ARBA00006914"/>
    </source>
</evidence>
<dbReference type="InterPro" id="IPR045199">
    <property type="entry name" value="ATAD2-like"/>
</dbReference>
<dbReference type="GO" id="GO:0006334">
    <property type="term" value="P:nucleosome assembly"/>
    <property type="evidence" value="ECO:0007669"/>
    <property type="project" value="TreeGrafter"/>
</dbReference>
<dbReference type="Pfam" id="PF00439">
    <property type="entry name" value="Bromodomain"/>
    <property type="match status" value="1"/>
</dbReference>
<keyword evidence="4" id="KW-0158">Chromosome</keyword>
<comment type="similarity">
    <text evidence="3">Belongs to the AAA ATPase family.</text>
</comment>
<comment type="subcellular location">
    <subcellularLocation>
        <location evidence="2">Chromosome</location>
    </subcellularLocation>
    <subcellularLocation>
        <location evidence="1">Nucleus</location>
    </subcellularLocation>
</comment>
<evidence type="ECO:0000256" key="8">
    <source>
        <dbReference type="ARBA" id="ARBA00023117"/>
    </source>
</evidence>
<feature type="compositionally biased region" description="Polar residues" evidence="10">
    <location>
        <begin position="1515"/>
        <end position="1568"/>
    </location>
</feature>
<dbReference type="FunFam" id="1.10.8.60:FF:000016">
    <property type="entry name" value="ATPase family AAA domain-containing protein 2B"/>
    <property type="match status" value="1"/>
</dbReference>
<feature type="region of interest" description="Disordered" evidence="10">
    <location>
        <begin position="1"/>
        <end position="170"/>
    </location>
</feature>
<feature type="region of interest" description="Disordered" evidence="10">
    <location>
        <begin position="243"/>
        <end position="521"/>
    </location>
</feature>
<dbReference type="EMBL" id="AZGZ01000009">
    <property type="protein sequence ID" value="KZZ93161.1"/>
    <property type="molecule type" value="Genomic_DNA"/>
</dbReference>
<dbReference type="PROSITE" id="PS00674">
    <property type="entry name" value="AAA"/>
    <property type="match status" value="1"/>
</dbReference>
<dbReference type="PANTHER" id="PTHR23069:SF0">
    <property type="entry name" value="TAT-BINDING HOMOLOG 7"/>
    <property type="match status" value="1"/>
</dbReference>
<feature type="compositionally biased region" description="Acidic residues" evidence="10">
    <location>
        <begin position="105"/>
        <end position="126"/>
    </location>
</feature>
<feature type="compositionally biased region" description="Polar residues" evidence="10">
    <location>
        <begin position="1616"/>
        <end position="1627"/>
    </location>
</feature>
<dbReference type="SUPFAM" id="SSF47370">
    <property type="entry name" value="Bromodomain"/>
    <property type="match status" value="1"/>
</dbReference>
<dbReference type="FunFam" id="3.40.50.300:FF:001218">
    <property type="entry name" value="AAA family ATPase, putative"/>
    <property type="match status" value="1"/>
</dbReference>
<feature type="compositionally biased region" description="Polar residues" evidence="10">
    <location>
        <begin position="1390"/>
        <end position="1403"/>
    </location>
</feature>
<dbReference type="Proteomes" id="UP000242877">
    <property type="component" value="Unassembled WGS sequence"/>
</dbReference>
<feature type="compositionally biased region" description="Acidic residues" evidence="10">
    <location>
        <begin position="156"/>
        <end position="167"/>
    </location>
</feature>
<reference evidence="12 13" key="1">
    <citation type="journal article" date="2016" name="Genome Biol. Evol.">
        <title>Divergent and convergent evolution of fungal pathogenicity.</title>
        <authorList>
            <person name="Shang Y."/>
            <person name="Xiao G."/>
            <person name="Zheng P."/>
            <person name="Cen K."/>
            <person name="Zhan S."/>
            <person name="Wang C."/>
        </authorList>
    </citation>
    <scope>NUCLEOTIDE SEQUENCE [LARGE SCALE GENOMIC DNA]</scope>
    <source>
        <strain evidence="12 13">ARSEF 7405</strain>
    </source>
</reference>
<protein>
    <submittedName>
        <fullName evidence="12">ATPase, AAA-type, core</fullName>
    </submittedName>
</protein>
<dbReference type="InterPro" id="IPR036427">
    <property type="entry name" value="Bromodomain-like_sf"/>
</dbReference>
<evidence type="ECO:0000256" key="1">
    <source>
        <dbReference type="ARBA" id="ARBA00004123"/>
    </source>
</evidence>
<feature type="compositionally biased region" description="Basic and acidic residues" evidence="10">
    <location>
        <begin position="259"/>
        <end position="274"/>
    </location>
</feature>
<dbReference type="GO" id="GO:0006337">
    <property type="term" value="P:nucleosome disassembly"/>
    <property type="evidence" value="ECO:0007669"/>
    <property type="project" value="TreeGrafter"/>
</dbReference>
<dbReference type="GO" id="GO:0000785">
    <property type="term" value="C:chromatin"/>
    <property type="evidence" value="ECO:0007669"/>
    <property type="project" value="UniProtKB-ARBA"/>
</dbReference>
<dbReference type="CDD" id="cd05491">
    <property type="entry name" value="Bromo_TBP7_like"/>
    <property type="match status" value="1"/>
</dbReference>
<dbReference type="InterPro" id="IPR003960">
    <property type="entry name" value="ATPase_AAA_CS"/>
</dbReference>
<gene>
    <name evidence="12" type="ORF">AAP_02627</name>
</gene>
<dbReference type="Gene3D" id="3.40.50.300">
    <property type="entry name" value="P-loop containing nucleotide triphosphate hydrolases"/>
    <property type="match status" value="1"/>
</dbReference>
<keyword evidence="13" id="KW-1185">Reference proteome</keyword>
<feature type="compositionally biased region" description="Basic residues" evidence="10">
    <location>
        <begin position="88"/>
        <end position="99"/>
    </location>
</feature>
<dbReference type="Pfam" id="PF00004">
    <property type="entry name" value="AAA"/>
    <property type="match status" value="1"/>
</dbReference>
<comment type="caution">
    <text evidence="12">The sequence shown here is derived from an EMBL/GenBank/DDBJ whole genome shotgun (WGS) entry which is preliminary data.</text>
</comment>
<dbReference type="GO" id="GO:0140674">
    <property type="term" value="F:ATP-dependent histone chaperone activity"/>
    <property type="evidence" value="ECO:0007669"/>
    <property type="project" value="UniProtKB-ARBA"/>
</dbReference>
<dbReference type="PANTHER" id="PTHR23069">
    <property type="entry name" value="AAA DOMAIN-CONTAINING"/>
    <property type="match status" value="1"/>
</dbReference>
<keyword evidence="9" id="KW-0539">Nucleus</keyword>
<dbReference type="Gene3D" id="1.20.920.10">
    <property type="entry name" value="Bromodomain-like"/>
    <property type="match status" value="1"/>
</dbReference>
<feature type="compositionally biased region" description="Basic and acidic residues" evidence="10">
    <location>
        <begin position="340"/>
        <end position="353"/>
    </location>
</feature>
<evidence type="ECO:0000259" key="11">
    <source>
        <dbReference type="SMART" id="SM00382"/>
    </source>
</evidence>
<feature type="compositionally biased region" description="Basic residues" evidence="10">
    <location>
        <begin position="24"/>
        <end position="54"/>
    </location>
</feature>
<feature type="compositionally biased region" description="Polar residues" evidence="10">
    <location>
        <begin position="392"/>
        <end position="404"/>
    </location>
</feature>
<keyword evidence="5" id="KW-0547">Nucleotide-binding</keyword>
<dbReference type="GO" id="GO:0003682">
    <property type="term" value="F:chromatin binding"/>
    <property type="evidence" value="ECO:0007669"/>
    <property type="project" value="TreeGrafter"/>
</dbReference>
<dbReference type="Gene3D" id="1.10.8.60">
    <property type="match status" value="1"/>
</dbReference>
<feature type="compositionally biased region" description="Acidic residues" evidence="10">
    <location>
        <begin position="329"/>
        <end position="339"/>
    </location>
</feature>
<feature type="domain" description="AAA+ ATPase" evidence="11">
    <location>
        <begin position="708"/>
        <end position="849"/>
    </location>
</feature>
<evidence type="ECO:0000256" key="5">
    <source>
        <dbReference type="ARBA" id="ARBA00022741"/>
    </source>
</evidence>
<evidence type="ECO:0000256" key="6">
    <source>
        <dbReference type="ARBA" id="ARBA00022801"/>
    </source>
</evidence>
<evidence type="ECO:0000256" key="2">
    <source>
        <dbReference type="ARBA" id="ARBA00004286"/>
    </source>
</evidence>
<evidence type="ECO:0000256" key="4">
    <source>
        <dbReference type="ARBA" id="ARBA00022454"/>
    </source>
</evidence>
<dbReference type="InterPro" id="IPR027417">
    <property type="entry name" value="P-loop_NTPase"/>
</dbReference>
<accession>A0A167ZVW3</accession>
<feature type="region of interest" description="Disordered" evidence="10">
    <location>
        <begin position="1379"/>
        <end position="1445"/>
    </location>
</feature>
<feature type="compositionally biased region" description="Acidic residues" evidence="10">
    <location>
        <begin position="497"/>
        <end position="508"/>
    </location>
</feature>